<comment type="caution">
    <text evidence="2">The sequence shown here is derived from an EMBL/GenBank/DDBJ whole genome shotgun (WGS) entry which is preliminary data.</text>
</comment>
<accession>A0A1J9QEW5</accession>
<evidence type="ECO:0000313" key="2">
    <source>
        <dbReference type="EMBL" id="OJD26650.1"/>
    </source>
</evidence>
<evidence type="ECO:0000256" key="1">
    <source>
        <dbReference type="SAM" id="MobiDB-lite"/>
    </source>
</evidence>
<proteinExistence type="predicted"/>
<organism evidence="2 3">
    <name type="scientific">Blastomyces percursus</name>
    <dbReference type="NCBI Taxonomy" id="1658174"/>
    <lineage>
        <taxon>Eukaryota</taxon>
        <taxon>Fungi</taxon>
        <taxon>Dikarya</taxon>
        <taxon>Ascomycota</taxon>
        <taxon>Pezizomycotina</taxon>
        <taxon>Eurotiomycetes</taxon>
        <taxon>Eurotiomycetidae</taxon>
        <taxon>Onygenales</taxon>
        <taxon>Ajellomycetaceae</taxon>
        <taxon>Blastomyces</taxon>
    </lineage>
</organism>
<sequence length="68" mass="7832">MTSPLYLILTQHTQIQIVQLRNLSKKIFRLRAESSSDKKRARVNAMQAPDLIFPSPGHDSLRPNVRFT</sequence>
<evidence type="ECO:0000313" key="3">
    <source>
        <dbReference type="Proteomes" id="UP000242791"/>
    </source>
</evidence>
<name>A0A1J9QEW5_9EURO</name>
<reference evidence="2 3" key="1">
    <citation type="submission" date="2015-08" db="EMBL/GenBank/DDBJ databases">
        <title>Emmonsia species relationships and genome sequence.</title>
        <authorList>
            <person name="Cuomo C.A."/>
            <person name="Schwartz I.S."/>
            <person name="Kenyon C."/>
            <person name="De Hoog G.S."/>
            <person name="Govender N.P."/>
            <person name="Botha A."/>
            <person name="Moreno L."/>
            <person name="De Vries M."/>
            <person name="Munoz J.F."/>
            <person name="Stielow J.B."/>
        </authorList>
    </citation>
    <scope>NUCLEOTIDE SEQUENCE [LARGE SCALE GENOMIC DNA]</scope>
    <source>
        <strain evidence="2 3">EI222</strain>
    </source>
</reference>
<dbReference type="VEuPathDB" id="FungiDB:ACJ73_01965"/>
<gene>
    <name evidence="2" type="ORF">ACJ73_01965</name>
</gene>
<keyword evidence="3" id="KW-1185">Reference proteome</keyword>
<dbReference type="AlphaFoldDB" id="A0A1J9QEW5"/>
<dbReference type="EMBL" id="LGTZ01000195">
    <property type="protein sequence ID" value="OJD26650.1"/>
    <property type="molecule type" value="Genomic_DNA"/>
</dbReference>
<protein>
    <submittedName>
        <fullName evidence="2">Uncharacterized protein</fullName>
    </submittedName>
</protein>
<feature type="region of interest" description="Disordered" evidence="1">
    <location>
        <begin position="47"/>
        <end position="68"/>
    </location>
</feature>
<dbReference type="Proteomes" id="UP000242791">
    <property type="component" value="Unassembled WGS sequence"/>
</dbReference>